<dbReference type="InterPro" id="IPR025161">
    <property type="entry name" value="IS402-like_dom"/>
</dbReference>
<accession>A0AB39V2J4</accession>
<dbReference type="GO" id="GO:0003677">
    <property type="term" value="F:DNA binding"/>
    <property type="evidence" value="ECO:0007669"/>
    <property type="project" value="InterPro"/>
</dbReference>
<dbReference type="AlphaFoldDB" id="A0AB39V2J4"/>
<evidence type="ECO:0000259" key="3">
    <source>
        <dbReference type="Pfam" id="PF01609"/>
    </source>
</evidence>
<evidence type="ECO:0000256" key="2">
    <source>
        <dbReference type="SAM" id="Phobius"/>
    </source>
</evidence>
<dbReference type="KEGG" id="lala:AB8B28_08540"/>
<sequence length="255" mass="29248">MQRRYEISDEQWNKIKHMFPKARTGRPGKDLRLMFNAVLWIACSGAPWRDLPERFGSWKTVYSRFCKWRDEGTLLKVFEHLREDADYESLSIDSTVVKAHQSSAGAKKGAKDSEVNQHIGRSSGGRTTKIHAVVDGLGNPLYIKLAAGQIHDSTQAIKILSQLSIKGSSILADKAYGTKEVREYIRKRGGECVIPPKSNAVDKWECDYHIYKERHLVECFFNKLKQFRRIGTRYDKLASTFINFIYIGCIMILIK</sequence>
<proteinExistence type="predicted"/>
<dbReference type="InterPro" id="IPR002559">
    <property type="entry name" value="Transposase_11"/>
</dbReference>
<dbReference type="NCBIfam" id="NF033580">
    <property type="entry name" value="transpos_IS5_3"/>
    <property type="match status" value="1"/>
</dbReference>
<dbReference type="PANTHER" id="PTHR30007:SF1">
    <property type="entry name" value="BLR1914 PROTEIN"/>
    <property type="match status" value="1"/>
</dbReference>
<dbReference type="PANTHER" id="PTHR30007">
    <property type="entry name" value="PHP DOMAIN PROTEIN"/>
    <property type="match status" value="1"/>
</dbReference>
<organism evidence="5">
    <name type="scientific">Leptotrichia alba</name>
    <dbReference type="NCBI Taxonomy" id="3239304"/>
    <lineage>
        <taxon>Bacteria</taxon>
        <taxon>Fusobacteriati</taxon>
        <taxon>Fusobacteriota</taxon>
        <taxon>Fusobacteriia</taxon>
        <taxon>Fusobacteriales</taxon>
        <taxon>Leptotrichiaceae</taxon>
        <taxon>Leptotrichia</taxon>
    </lineage>
</organism>
<protein>
    <submittedName>
        <fullName evidence="5">IS5 family transposase</fullName>
    </submittedName>
</protein>
<dbReference type="RefSeq" id="WP_369715252.1">
    <property type="nucleotide sequence ID" value="NZ_CP165647.1"/>
</dbReference>
<keyword evidence="2" id="KW-1133">Transmembrane helix</keyword>
<dbReference type="GO" id="GO:0006313">
    <property type="term" value="P:DNA transposition"/>
    <property type="evidence" value="ECO:0007669"/>
    <property type="project" value="InterPro"/>
</dbReference>
<keyword evidence="2" id="KW-0472">Membrane</keyword>
<keyword evidence="2" id="KW-0812">Transmembrane</keyword>
<dbReference type="EMBL" id="CP165647">
    <property type="protein sequence ID" value="XDU61696.1"/>
    <property type="molecule type" value="Genomic_DNA"/>
</dbReference>
<dbReference type="GO" id="GO:0004803">
    <property type="term" value="F:transposase activity"/>
    <property type="evidence" value="ECO:0007669"/>
    <property type="project" value="InterPro"/>
</dbReference>
<gene>
    <name evidence="5" type="ORF">AB8B28_08540</name>
</gene>
<dbReference type="Pfam" id="PF01609">
    <property type="entry name" value="DDE_Tnp_1"/>
    <property type="match status" value="1"/>
</dbReference>
<feature type="domain" description="Transposase IS4-like" evidence="3">
    <location>
        <begin position="87"/>
        <end position="250"/>
    </location>
</feature>
<evidence type="ECO:0000259" key="4">
    <source>
        <dbReference type="Pfam" id="PF13340"/>
    </source>
</evidence>
<dbReference type="Pfam" id="PF13340">
    <property type="entry name" value="DUF4096"/>
    <property type="match status" value="1"/>
</dbReference>
<evidence type="ECO:0000256" key="1">
    <source>
        <dbReference type="SAM" id="MobiDB-lite"/>
    </source>
</evidence>
<reference evidence="5" key="1">
    <citation type="submission" date="2024-07" db="EMBL/GenBank/DDBJ databases">
        <authorList>
            <person name="Li X.-J."/>
            <person name="Wang X."/>
        </authorList>
    </citation>
    <scope>NUCLEOTIDE SEQUENCE</scope>
    <source>
        <strain evidence="5">HSP-536</strain>
    </source>
</reference>
<feature type="domain" description="Insertion element IS402-like" evidence="4">
    <location>
        <begin position="7"/>
        <end position="77"/>
    </location>
</feature>
<feature type="transmembrane region" description="Helical" evidence="2">
    <location>
        <begin position="237"/>
        <end position="254"/>
    </location>
</feature>
<name>A0AB39V2J4_9FUSO</name>
<evidence type="ECO:0000313" key="5">
    <source>
        <dbReference type="EMBL" id="XDU61696.1"/>
    </source>
</evidence>
<feature type="region of interest" description="Disordered" evidence="1">
    <location>
        <begin position="103"/>
        <end position="124"/>
    </location>
</feature>